<feature type="compositionally biased region" description="Polar residues" evidence="1">
    <location>
        <begin position="25"/>
        <end position="37"/>
    </location>
</feature>
<evidence type="ECO:0000313" key="3">
    <source>
        <dbReference type="Proteomes" id="UP000290288"/>
    </source>
</evidence>
<organism evidence="2 3">
    <name type="scientific">Candolleomyces aberdarensis</name>
    <dbReference type="NCBI Taxonomy" id="2316362"/>
    <lineage>
        <taxon>Eukaryota</taxon>
        <taxon>Fungi</taxon>
        <taxon>Dikarya</taxon>
        <taxon>Basidiomycota</taxon>
        <taxon>Agaricomycotina</taxon>
        <taxon>Agaricomycetes</taxon>
        <taxon>Agaricomycetidae</taxon>
        <taxon>Agaricales</taxon>
        <taxon>Agaricineae</taxon>
        <taxon>Psathyrellaceae</taxon>
        <taxon>Candolleomyces</taxon>
    </lineage>
</organism>
<protein>
    <submittedName>
        <fullName evidence="2">Uncharacterized protein</fullName>
    </submittedName>
</protein>
<comment type="caution">
    <text evidence="2">The sequence shown here is derived from an EMBL/GenBank/DDBJ whole genome shotgun (WGS) entry which is preliminary data.</text>
</comment>
<name>A0A4Q2DWW8_9AGAR</name>
<dbReference type="AlphaFoldDB" id="A0A4Q2DWW8"/>
<feature type="compositionally biased region" description="Low complexity" evidence="1">
    <location>
        <begin position="42"/>
        <end position="56"/>
    </location>
</feature>
<dbReference type="Proteomes" id="UP000290288">
    <property type="component" value="Unassembled WGS sequence"/>
</dbReference>
<dbReference type="EMBL" id="SDEE01000033">
    <property type="protein sequence ID" value="RXW23764.1"/>
    <property type="molecule type" value="Genomic_DNA"/>
</dbReference>
<evidence type="ECO:0000313" key="2">
    <source>
        <dbReference type="EMBL" id="RXW23764.1"/>
    </source>
</evidence>
<keyword evidence="3" id="KW-1185">Reference proteome</keyword>
<evidence type="ECO:0000256" key="1">
    <source>
        <dbReference type="SAM" id="MobiDB-lite"/>
    </source>
</evidence>
<sequence>MTEPNDSNTPQAGGGCPSSALPVVSTPSRSGVSSVPTSFDPIQIAGQGADAAALAAEDTSSPQISGTPLASTNRAGGSAASAQPFTAPTGGYSRLFFPPQPGDGPRSALFKKVLRLAAKHPYAIAKRYHQRSGMNEPGRTTDEGAKQSSSKSNLKSQRQGQDKDKWSTDADATDHSPSQAKRRGQKNDRKTTDEFEDVDQSSTTRPKKNKGTDDVIASPPRSRKRGDH</sequence>
<feature type="region of interest" description="Disordered" evidence="1">
    <location>
        <begin position="1"/>
        <end position="108"/>
    </location>
</feature>
<feature type="region of interest" description="Disordered" evidence="1">
    <location>
        <begin position="124"/>
        <end position="228"/>
    </location>
</feature>
<accession>A0A4Q2DWW8</accession>
<gene>
    <name evidence="2" type="ORF">EST38_g2085</name>
</gene>
<feature type="compositionally biased region" description="Polar residues" evidence="1">
    <location>
        <begin position="58"/>
        <end position="86"/>
    </location>
</feature>
<feature type="compositionally biased region" description="Polar residues" evidence="1">
    <location>
        <begin position="1"/>
        <end position="11"/>
    </location>
</feature>
<feature type="compositionally biased region" description="Basic and acidic residues" evidence="1">
    <location>
        <begin position="160"/>
        <end position="174"/>
    </location>
</feature>
<feature type="compositionally biased region" description="Low complexity" evidence="1">
    <location>
        <begin position="146"/>
        <end position="159"/>
    </location>
</feature>
<proteinExistence type="predicted"/>
<reference evidence="2 3" key="1">
    <citation type="submission" date="2019-01" db="EMBL/GenBank/DDBJ databases">
        <title>Draft genome sequence of Psathyrella aberdarensis IHI B618.</title>
        <authorList>
            <person name="Buettner E."/>
            <person name="Kellner H."/>
        </authorList>
    </citation>
    <scope>NUCLEOTIDE SEQUENCE [LARGE SCALE GENOMIC DNA]</scope>
    <source>
        <strain evidence="2 3">IHI B618</strain>
    </source>
</reference>